<dbReference type="EMBL" id="JAAXKZ010000034">
    <property type="protein sequence ID" value="NMH92223.1"/>
    <property type="molecule type" value="Genomic_DNA"/>
</dbReference>
<proteinExistence type="predicted"/>
<keyword evidence="2" id="KW-0812">Transmembrane</keyword>
<evidence type="ECO:0000256" key="1">
    <source>
        <dbReference type="SAM" id="MobiDB-lite"/>
    </source>
</evidence>
<accession>A0A848DI52</accession>
<evidence type="ECO:0000313" key="4">
    <source>
        <dbReference type="Proteomes" id="UP000586918"/>
    </source>
</evidence>
<evidence type="ECO:0000256" key="2">
    <source>
        <dbReference type="SAM" id="Phobius"/>
    </source>
</evidence>
<feature type="transmembrane region" description="Helical" evidence="2">
    <location>
        <begin position="5"/>
        <end position="25"/>
    </location>
</feature>
<protein>
    <submittedName>
        <fullName evidence="3">Uncharacterized protein</fullName>
    </submittedName>
</protein>
<evidence type="ECO:0000313" key="3">
    <source>
        <dbReference type="EMBL" id="NMH92223.1"/>
    </source>
</evidence>
<name>A0A848DI52_9PSEU</name>
<keyword evidence="2" id="KW-1133">Transmembrane helix</keyword>
<feature type="region of interest" description="Disordered" evidence="1">
    <location>
        <begin position="55"/>
        <end position="77"/>
    </location>
</feature>
<dbReference type="Proteomes" id="UP000586918">
    <property type="component" value="Unassembled WGS sequence"/>
</dbReference>
<reference evidence="3 4" key="1">
    <citation type="submission" date="2020-04" db="EMBL/GenBank/DDBJ databases">
        <authorList>
            <person name="Klaysubun C."/>
            <person name="Duangmal K."/>
            <person name="Lipun K."/>
        </authorList>
    </citation>
    <scope>NUCLEOTIDE SEQUENCE [LARGE SCALE GENOMIC DNA]</scope>
    <source>
        <strain evidence="3 4">DSM 45300</strain>
    </source>
</reference>
<organism evidence="3 4">
    <name type="scientific">Pseudonocardia bannensis</name>
    <dbReference type="NCBI Taxonomy" id="630973"/>
    <lineage>
        <taxon>Bacteria</taxon>
        <taxon>Bacillati</taxon>
        <taxon>Actinomycetota</taxon>
        <taxon>Actinomycetes</taxon>
        <taxon>Pseudonocardiales</taxon>
        <taxon>Pseudonocardiaceae</taxon>
        <taxon>Pseudonocardia</taxon>
    </lineage>
</organism>
<comment type="caution">
    <text evidence="3">The sequence shown here is derived from an EMBL/GenBank/DDBJ whole genome shotgun (WGS) entry which is preliminary data.</text>
</comment>
<dbReference type="AlphaFoldDB" id="A0A848DI52"/>
<keyword evidence="2" id="KW-0472">Membrane</keyword>
<feature type="transmembrane region" description="Helical" evidence="2">
    <location>
        <begin position="31"/>
        <end position="49"/>
    </location>
</feature>
<dbReference type="RefSeq" id="WP_169412941.1">
    <property type="nucleotide sequence ID" value="NZ_JAAXKZ010000034.1"/>
</dbReference>
<sequence>MSKAVLRVAQIIGVLVLAGIAVGFVVGLVQWVLAAAVIVAIPLGGWWLYRQMSGRNPKPAVRPGGSKTVAGPSGDRRSELEGRAVLDAAGRCGWCGSATLHKDEFGFPTTPLAHHRAEIDAMLGLRPRTE</sequence>
<gene>
    <name evidence="3" type="ORF">HF519_11705</name>
</gene>
<keyword evidence="4" id="KW-1185">Reference proteome</keyword>